<name>A0A1W1I0D8_9BACT</name>
<reference evidence="1 2" key="1">
    <citation type="submission" date="2017-03" db="EMBL/GenBank/DDBJ databases">
        <authorList>
            <person name="Afonso C.L."/>
            <person name="Miller P.J."/>
            <person name="Scott M.A."/>
            <person name="Spackman E."/>
            <person name="Goraichik I."/>
            <person name="Dimitrov K.M."/>
            <person name="Suarez D.L."/>
            <person name="Swayne D.E."/>
        </authorList>
    </citation>
    <scope>NUCLEOTIDE SEQUENCE [LARGE SCALE GENOMIC DNA]</scope>
    <source>
        <strain evidence="1">Genome sequencing of Nitrospira japonica strain NJ11</strain>
    </source>
</reference>
<dbReference type="EMBL" id="LT828648">
    <property type="protein sequence ID" value="SLM46468.1"/>
    <property type="molecule type" value="Genomic_DNA"/>
</dbReference>
<gene>
    <name evidence="1" type="ORF">NSJP_0296</name>
</gene>
<organism evidence="1 2">
    <name type="scientific">Nitrospira japonica</name>
    <dbReference type="NCBI Taxonomy" id="1325564"/>
    <lineage>
        <taxon>Bacteria</taxon>
        <taxon>Pseudomonadati</taxon>
        <taxon>Nitrospirota</taxon>
        <taxon>Nitrospiria</taxon>
        <taxon>Nitrospirales</taxon>
        <taxon>Nitrospiraceae</taxon>
        <taxon>Nitrospira</taxon>
    </lineage>
</organism>
<proteinExistence type="predicted"/>
<dbReference type="KEGG" id="nja:NSJP_0296"/>
<keyword evidence="2" id="KW-1185">Reference proteome</keyword>
<evidence type="ECO:0000313" key="2">
    <source>
        <dbReference type="Proteomes" id="UP000192042"/>
    </source>
</evidence>
<dbReference type="AlphaFoldDB" id="A0A1W1I0D8"/>
<accession>A0A1W1I0D8</accession>
<protein>
    <submittedName>
        <fullName evidence="1">Uncharacterized protein</fullName>
    </submittedName>
</protein>
<sequence length="104" mass="11467">MNRLFVTGDAPCRGLYSRLGNFGNRGLGVYTSRATRLYLSTFLRFWGQLFSDLSPDSWAPDRSLLFACSQATLIALTVTGNAPYLGACRDELPHASIESLDWAS</sequence>
<dbReference type="Proteomes" id="UP000192042">
    <property type="component" value="Chromosome I"/>
</dbReference>
<evidence type="ECO:0000313" key="1">
    <source>
        <dbReference type="EMBL" id="SLM46468.1"/>
    </source>
</evidence>